<dbReference type="GO" id="GO:0010457">
    <property type="term" value="P:centriole-centriole cohesion"/>
    <property type="evidence" value="ECO:0007669"/>
    <property type="project" value="TreeGrafter"/>
</dbReference>
<name>A0A8C8LXH6_ONCTS</name>
<evidence type="ECO:0000259" key="2">
    <source>
        <dbReference type="Pfam" id="PF14726"/>
    </source>
</evidence>
<dbReference type="Gene3D" id="1.25.10.10">
    <property type="entry name" value="Leucine-rich Repeat Variant"/>
    <property type="match status" value="1"/>
</dbReference>
<protein>
    <recommendedName>
        <fullName evidence="2">Rotatin N-terminal domain-containing protein</fullName>
    </recommendedName>
</protein>
<gene>
    <name evidence="3" type="primary">RTTN</name>
</gene>
<accession>A0A8C8LXH6</accession>
<feature type="compositionally biased region" description="Polar residues" evidence="1">
    <location>
        <begin position="1379"/>
        <end position="1392"/>
    </location>
</feature>
<dbReference type="InterPro" id="IPR029249">
    <property type="entry name" value="Rotatin_N"/>
</dbReference>
<feature type="region of interest" description="Disordered" evidence="1">
    <location>
        <begin position="242"/>
        <end position="325"/>
    </location>
</feature>
<reference evidence="3" key="2">
    <citation type="submission" date="2025-09" db="UniProtKB">
        <authorList>
            <consortium name="Ensembl"/>
        </authorList>
    </citation>
    <scope>IDENTIFICATION</scope>
</reference>
<dbReference type="InterPro" id="IPR030791">
    <property type="entry name" value="Rotatin"/>
</dbReference>
<dbReference type="InterPro" id="IPR011989">
    <property type="entry name" value="ARM-like"/>
</dbReference>
<dbReference type="GO" id="GO:0005813">
    <property type="term" value="C:centrosome"/>
    <property type="evidence" value="ECO:0007669"/>
    <property type="project" value="InterPro"/>
</dbReference>
<dbReference type="GeneTree" id="ENSGT00640000091535"/>
<reference evidence="3" key="1">
    <citation type="submission" date="2025-08" db="UniProtKB">
        <authorList>
            <consortium name="Ensembl"/>
        </authorList>
    </citation>
    <scope>IDENTIFICATION</scope>
</reference>
<evidence type="ECO:0000256" key="1">
    <source>
        <dbReference type="SAM" id="MobiDB-lite"/>
    </source>
</evidence>
<dbReference type="Ensembl" id="ENSOTST00005053979.2">
    <property type="protein sequence ID" value="ENSOTSP00005049641.2"/>
    <property type="gene ID" value="ENSOTSG00005023969.2"/>
</dbReference>
<keyword evidence="4" id="KW-1185">Reference proteome</keyword>
<feature type="compositionally biased region" description="Low complexity" evidence="1">
    <location>
        <begin position="299"/>
        <end position="324"/>
    </location>
</feature>
<dbReference type="GO" id="GO:0036064">
    <property type="term" value="C:ciliary basal body"/>
    <property type="evidence" value="ECO:0007669"/>
    <property type="project" value="InterPro"/>
</dbReference>
<evidence type="ECO:0000313" key="4">
    <source>
        <dbReference type="Proteomes" id="UP000694402"/>
    </source>
</evidence>
<dbReference type="GO" id="GO:0007099">
    <property type="term" value="P:centriole replication"/>
    <property type="evidence" value="ECO:0007669"/>
    <property type="project" value="TreeGrafter"/>
</dbReference>
<dbReference type="Proteomes" id="UP000694402">
    <property type="component" value="Unassembled WGS sequence"/>
</dbReference>
<dbReference type="PANTHER" id="PTHR31691">
    <property type="entry name" value="ROTATIN"/>
    <property type="match status" value="1"/>
</dbReference>
<dbReference type="InterPro" id="IPR016024">
    <property type="entry name" value="ARM-type_fold"/>
</dbReference>
<dbReference type="PANTHER" id="PTHR31691:SF1">
    <property type="entry name" value="ROTATIN"/>
    <property type="match status" value="1"/>
</dbReference>
<feature type="domain" description="Rotatin N-terminal" evidence="2">
    <location>
        <begin position="16"/>
        <end position="110"/>
    </location>
</feature>
<dbReference type="GO" id="GO:0032053">
    <property type="term" value="P:ciliary basal body organization"/>
    <property type="evidence" value="ECO:0007669"/>
    <property type="project" value="TreeGrafter"/>
</dbReference>
<sequence length="1926" mass="211193">MELSPLIKKIGHSLAEIRVRALKSIICKLDHSLLSVSDLVQEKMLFVYLLEWFNFPEVPMQEEVLQLISTLSKHPTAAQMLRDVGAVEFLTQLSPNVEPPLRAIIDGIFDLLFQLPELLPACLSNRPVNNSVGCLKFSTFPWLALTTTDQHILSSNESSLRSNNHNLVRTTCELLRDVIMQDFPAEIFLQRPSIVQNLLSILRLTPGESEAGYLRLQAVACLQQLCVGLRKRLRFHRDPSFYSAKEDPVSQNSSLSYSQEVHGGGGQRSLASSPGGECFPRPSVVGRNGQRPRGDGQDGDAASNSSQRGGAAAQASRQTAPSPADAAQLELPDLGVEDVLVLQLQQLSLAQFTVATMEHAIPLLRTGRSERLFLPAVVLLRDGVCDLVWDDTSLVGMEEKLKITMETLGDIMTYHESCSSDCPESSMVQHRLAYVATAVFTIRLLQTILPLEKASGHLPESAVAVLLSLCLDRPFSLAYPSMAEAAVAYLEQVNPEGHDLYRRTSRAALWMESTCMFLKETQQQGDKNWLELLELADQAIDGLPYHQHLPIVKECIHICSYLWKFEQASPLLQTESQRVLLKLLTHPLLPVKTETYTCTLNVVKECLGVQNVVKPVSSVCSGVHFLLHPKVLYQISAFGLQDPIGKVNSAAKDILLFLLKCPLMMTASTWDRFNQALYPVIPILQSYAGTEDALGNCVLLISEVSNEVRDGVFPNTAKLRAALRLLFTKEPEVRAAAVQHLLPHLTSVEGATTVRPTLEGPVLSSLPSLFCLNNALDINLDSSDRSFLKVESVEKLFSIFTSDTVDLTLRRSAAEQLAVVLQETAMHPVLKSLGVTDKVICFITESVNDHRKSMDLTTCSTLLSLPLLSLPRYSLPFQAASHHAVSPYCSVLPPYSDLLSLTHAKETLQLAWNTAWHSGIDNLLEDFHGDLSLSGSQVLSLRATHLPSSLQDCVQDIIMAAGHASVTSALSRLRLHLLIDRMAITGTHTHSCRDTLRSLTWQPAIARFVQVRPACVEDERLLVDVIAFLSAYFKQSHLASEDKDLRWILELLLKQVSTRTRWSPGLLSSSPRSLSTLAQINQRLQRELTGFINTLLHRLTHTTDRFCLALTGPFESQLAVRFLQCLRVSDAPRFYGLPSLERNLLGMVSLTAQPGWSSHCPTMEPQSLCTKYLSGLLEVISSFYVEWGGNSMSFMGKGVTKNAVICLLHLSHEMMEAGSDDPSGSQLGLAWLIPLWVDRDPEVRFASLGVGSALSSVPSGCQSLSSSCQNISGGLWGTLLNILLDQQESTMVRREAVFILQNLLVMPMPATADQVTDSTWQSPCVHDESSGVCLVGLQALQALLYHCQFFQHTALMATACYRGRYTFDLQPSARDPGPQDSTTEGPGTAPVHSSVSVSTMLISAPLFYSAGQSDTDTIDSVLSQNSRLADPAPDPTCVIVTPDLLSALCGLLANLLAVLPEFTLSALTHSQLFQSLARSEMCVRINLFVSLVPQVLTLLKFLSSFSKFLKSCFILSSDLIGQMDFLKPLLANLFTVLTLDTKDLGKNLAFGIGMILNLTVDTTYELLLLGLTALSLSLCLCVAGLIDSCVEQMKLMHSHLHMESVRPGRGRRKVSLYTLNNTITTCFHCLSLQMMCAVATDCRLAAVLHALWPWFLLDDAAMEAVLELLCVYTANCTTACSSLCCGLASGPRGPPGGSLMHCVMKLASGVAPDNSPVQQLAFSLLANLAINKDCKGVLHKSNFLQPFLSLPVPKPGSKTGAGGLLGLWLRLLLSVSFGEDGQLSVLRLTGALDLLADLAATQPQRHRHYSNGSRPITTTDNALLILHNVCFSSANKPKVLANDKAMRVLVSCLDSKEAEVRSIGASALWALLHNYQKAKTTLKCPSVRLRVHEAYKVAKKDAEKNPDIMNTYLLKCLENLIQLLNT</sequence>
<dbReference type="Pfam" id="PF14726">
    <property type="entry name" value="RTTN_N"/>
    <property type="match status" value="1"/>
</dbReference>
<evidence type="ECO:0000313" key="3">
    <source>
        <dbReference type="Ensembl" id="ENSOTSP00005049641.2"/>
    </source>
</evidence>
<organism evidence="3 4">
    <name type="scientific">Oncorhynchus tshawytscha</name>
    <name type="common">Chinook salmon</name>
    <name type="synonym">Salmo tshawytscha</name>
    <dbReference type="NCBI Taxonomy" id="74940"/>
    <lineage>
        <taxon>Eukaryota</taxon>
        <taxon>Metazoa</taxon>
        <taxon>Chordata</taxon>
        <taxon>Craniata</taxon>
        <taxon>Vertebrata</taxon>
        <taxon>Euteleostomi</taxon>
        <taxon>Actinopterygii</taxon>
        <taxon>Neopterygii</taxon>
        <taxon>Teleostei</taxon>
        <taxon>Protacanthopterygii</taxon>
        <taxon>Salmoniformes</taxon>
        <taxon>Salmonidae</taxon>
        <taxon>Salmoninae</taxon>
        <taxon>Oncorhynchus</taxon>
    </lineage>
</organism>
<proteinExistence type="predicted"/>
<dbReference type="GO" id="GO:0005814">
    <property type="term" value="C:centriole"/>
    <property type="evidence" value="ECO:0007669"/>
    <property type="project" value="TreeGrafter"/>
</dbReference>
<feature type="region of interest" description="Disordered" evidence="1">
    <location>
        <begin position="1371"/>
        <end position="1392"/>
    </location>
</feature>
<dbReference type="SUPFAM" id="SSF48371">
    <property type="entry name" value="ARM repeat"/>
    <property type="match status" value="2"/>
</dbReference>
<feature type="compositionally biased region" description="Polar residues" evidence="1">
    <location>
        <begin position="249"/>
        <end position="259"/>
    </location>
</feature>